<comment type="catalytic activity">
    <reaction evidence="8">
        <text>fluoride(in) = fluoride(out)</text>
        <dbReference type="Rhea" id="RHEA:76159"/>
        <dbReference type="ChEBI" id="CHEBI:17051"/>
    </reaction>
    <physiologicalReaction direction="left-to-right" evidence="8">
        <dbReference type="Rhea" id="RHEA:76160"/>
    </physiologicalReaction>
</comment>
<dbReference type="Pfam" id="PF02537">
    <property type="entry name" value="CRCB"/>
    <property type="match status" value="2"/>
</dbReference>
<dbReference type="PANTHER" id="PTHR28259:SF1">
    <property type="entry name" value="FLUORIDE EXPORT PROTEIN 1-RELATED"/>
    <property type="match status" value="1"/>
</dbReference>
<keyword evidence="4 9" id="KW-0812">Transmembrane</keyword>
<keyword evidence="3" id="KW-1003">Cell membrane</keyword>
<accession>A0A4S8MYV2</accession>
<evidence type="ECO:0000256" key="4">
    <source>
        <dbReference type="ARBA" id="ARBA00022692"/>
    </source>
</evidence>
<evidence type="ECO:0000256" key="7">
    <source>
        <dbReference type="ARBA" id="ARBA00035120"/>
    </source>
</evidence>
<evidence type="ECO:0000256" key="8">
    <source>
        <dbReference type="ARBA" id="ARBA00035585"/>
    </source>
</evidence>
<dbReference type="OrthoDB" id="409792at2759"/>
<dbReference type="EMBL" id="ML179035">
    <property type="protein sequence ID" value="THV08485.1"/>
    <property type="molecule type" value="Genomic_DNA"/>
</dbReference>
<feature type="transmembrane region" description="Helical" evidence="9">
    <location>
        <begin position="200"/>
        <end position="220"/>
    </location>
</feature>
<dbReference type="GO" id="GO:1903425">
    <property type="term" value="F:fluoride transmembrane transporter activity"/>
    <property type="evidence" value="ECO:0007669"/>
    <property type="project" value="TreeGrafter"/>
</dbReference>
<proteinExistence type="inferred from homology"/>
<keyword evidence="5 9" id="KW-1133">Transmembrane helix</keyword>
<evidence type="ECO:0000313" key="10">
    <source>
        <dbReference type="EMBL" id="THV08485.1"/>
    </source>
</evidence>
<protein>
    <recommendedName>
        <fullName evidence="12">CRCB-domain-containing protein</fullName>
    </recommendedName>
</protein>
<dbReference type="InterPro" id="IPR003691">
    <property type="entry name" value="FluC"/>
</dbReference>
<keyword evidence="6 9" id="KW-0472">Membrane</keyword>
<evidence type="ECO:0000256" key="2">
    <source>
        <dbReference type="ARBA" id="ARBA00004651"/>
    </source>
</evidence>
<comment type="similarity">
    <text evidence="7">Belongs to the fluoride channel Fluc/FEX (TC 1.A.43) family.</text>
</comment>
<comment type="subcellular location">
    <subcellularLocation>
        <location evidence="2">Cell membrane</location>
        <topology evidence="2">Multi-pass membrane protein</topology>
    </subcellularLocation>
</comment>
<dbReference type="AlphaFoldDB" id="A0A4S8MYV2"/>
<feature type="transmembrane region" description="Helical" evidence="9">
    <location>
        <begin position="327"/>
        <end position="347"/>
    </location>
</feature>
<feature type="transmembrane region" description="Helical" evidence="9">
    <location>
        <begin position="161"/>
        <end position="180"/>
    </location>
</feature>
<feature type="transmembrane region" description="Helical" evidence="9">
    <location>
        <begin position="232"/>
        <end position="251"/>
    </location>
</feature>
<dbReference type="PANTHER" id="PTHR28259">
    <property type="entry name" value="FLUORIDE EXPORT PROTEIN 1-RELATED"/>
    <property type="match status" value="1"/>
</dbReference>
<feature type="transmembrane region" description="Helical" evidence="9">
    <location>
        <begin position="49"/>
        <end position="71"/>
    </location>
</feature>
<evidence type="ECO:0000256" key="3">
    <source>
        <dbReference type="ARBA" id="ARBA00022475"/>
    </source>
</evidence>
<dbReference type="GO" id="GO:0005886">
    <property type="term" value="C:plasma membrane"/>
    <property type="evidence" value="ECO:0007669"/>
    <property type="project" value="UniProtKB-SubCell"/>
</dbReference>
<evidence type="ECO:0000256" key="9">
    <source>
        <dbReference type="SAM" id="Phobius"/>
    </source>
</evidence>
<keyword evidence="11" id="KW-1185">Reference proteome</keyword>
<evidence type="ECO:0000313" key="11">
    <source>
        <dbReference type="Proteomes" id="UP000297245"/>
    </source>
</evidence>
<dbReference type="Proteomes" id="UP000297245">
    <property type="component" value="Unassembled WGS sequence"/>
</dbReference>
<gene>
    <name evidence="10" type="ORF">K435DRAFT_642022</name>
</gene>
<evidence type="ECO:0000256" key="1">
    <source>
        <dbReference type="ARBA" id="ARBA00002598"/>
    </source>
</evidence>
<evidence type="ECO:0008006" key="12">
    <source>
        <dbReference type="Google" id="ProtNLM"/>
    </source>
</evidence>
<reference evidence="10 11" key="1">
    <citation type="journal article" date="2019" name="Nat. Ecol. Evol.">
        <title>Megaphylogeny resolves global patterns of mushroom evolution.</title>
        <authorList>
            <person name="Varga T."/>
            <person name="Krizsan K."/>
            <person name="Foldi C."/>
            <person name="Dima B."/>
            <person name="Sanchez-Garcia M."/>
            <person name="Sanchez-Ramirez S."/>
            <person name="Szollosi G.J."/>
            <person name="Szarkandi J.G."/>
            <person name="Papp V."/>
            <person name="Albert L."/>
            <person name="Andreopoulos W."/>
            <person name="Angelini C."/>
            <person name="Antonin V."/>
            <person name="Barry K.W."/>
            <person name="Bougher N.L."/>
            <person name="Buchanan P."/>
            <person name="Buyck B."/>
            <person name="Bense V."/>
            <person name="Catcheside P."/>
            <person name="Chovatia M."/>
            <person name="Cooper J."/>
            <person name="Damon W."/>
            <person name="Desjardin D."/>
            <person name="Finy P."/>
            <person name="Geml J."/>
            <person name="Haridas S."/>
            <person name="Hughes K."/>
            <person name="Justo A."/>
            <person name="Karasinski D."/>
            <person name="Kautmanova I."/>
            <person name="Kiss B."/>
            <person name="Kocsube S."/>
            <person name="Kotiranta H."/>
            <person name="LaButti K.M."/>
            <person name="Lechner B.E."/>
            <person name="Liimatainen K."/>
            <person name="Lipzen A."/>
            <person name="Lukacs Z."/>
            <person name="Mihaltcheva S."/>
            <person name="Morgado L.N."/>
            <person name="Niskanen T."/>
            <person name="Noordeloos M.E."/>
            <person name="Ohm R.A."/>
            <person name="Ortiz-Santana B."/>
            <person name="Ovrebo C."/>
            <person name="Racz N."/>
            <person name="Riley R."/>
            <person name="Savchenko A."/>
            <person name="Shiryaev A."/>
            <person name="Soop K."/>
            <person name="Spirin V."/>
            <person name="Szebenyi C."/>
            <person name="Tomsovsky M."/>
            <person name="Tulloss R.E."/>
            <person name="Uehling J."/>
            <person name="Grigoriev I.V."/>
            <person name="Vagvolgyi C."/>
            <person name="Papp T."/>
            <person name="Martin F.M."/>
            <person name="Miettinen O."/>
            <person name="Hibbett D.S."/>
            <person name="Nagy L.G."/>
        </authorList>
    </citation>
    <scope>NUCLEOTIDE SEQUENCE [LARGE SCALE GENOMIC DNA]</scope>
    <source>
        <strain evidence="10 11">CBS 962.96</strain>
    </source>
</reference>
<evidence type="ECO:0000256" key="6">
    <source>
        <dbReference type="ARBA" id="ARBA00023136"/>
    </source>
</evidence>
<name>A0A4S8MYV2_DENBC</name>
<sequence length="361" mass="39138">MGKAEHSSVQGEIQATVEDVRDDADIASIDQPASSHHSHHGSQKVYHPLSYHILALLIPSSIFGVLARLGLQALTTYDGQSFDSLTYVQATGCLVMGFALHLKEPISEFYGPLYTAITTGFCGSLTTFSGWQSDVFNSWINSGGFHRAGLRDFIDGLGKTVFTLCVSLASVLLGSYLARISAPYIIPAATSLHFRPAFKFRYGLTMFSILMYAAVFPAYFRLPEDYRHQATAALLFAFPGTLTRYLLATYLNPLLKFFPMGTFVANIGGTAMLAAFRVIQGIQNSHISSNACSILQGLDDGYCGCLTTVSTFAVEVLALKGWSRVRYVLMSWVLGQLLFLVILGPALLSGGVGKTTACSFV</sequence>
<evidence type="ECO:0000256" key="5">
    <source>
        <dbReference type="ARBA" id="ARBA00022989"/>
    </source>
</evidence>
<organism evidence="10 11">
    <name type="scientific">Dendrothele bispora (strain CBS 962.96)</name>
    <dbReference type="NCBI Taxonomy" id="1314807"/>
    <lineage>
        <taxon>Eukaryota</taxon>
        <taxon>Fungi</taxon>
        <taxon>Dikarya</taxon>
        <taxon>Basidiomycota</taxon>
        <taxon>Agaricomycotina</taxon>
        <taxon>Agaricomycetes</taxon>
        <taxon>Agaricomycetidae</taxon>
        <taxon>Agaricales</taxon>
        <taxon>Agaricales incertae sedis</taxon>
        <taxon>Dendrothele</taxon>
    </lineage>
</organism>
<comment type="function">
    <text evidence="1">Fluoride channel required for the rapid expulsion of cytoplasmic fluoride.</text>
</comment>
<feature type="transmembrane region" description="Helical" evidence="9">
    <location>
        <begin position="257"/>
        <end position="279"/>
    </location>
</feature>